<organism evidence="3 4">
    <name type="scientific">Rhizophagus irregularis</name>
    <dbReference type="NCBI Taxonomy" id="588596"/>
    <lineage>
        <taxon>Eukaryota</taxon>
        <taxon>Fungi</taxon>
        <taxon>Fungi incertae sedis</taxon>
        <taxon>Mucoromycota</taxon>
        <taxon>Glomeromycotina</taxon>
        <taxon>Glomeromycetes</taxon>
        <taxon>Glomerales</taxon>
        <taxon>Glomeraceae</taxon>
        <taxon>Rhizophagus</taxon>
    </lineage>
</organism>
<dbReference type="EMBL" id="LLXJ01000485">
    <property type="protein sequence ID" value="PKC09136.1"/>
    <property type="molecule type" value="Genomic_DNA"/>
</dbReference>
<reference evidence="3 4" key="3">
    <citation type="submission" date="2017-10" db="EMBL/GenBank/DDBJ databases">
        <title>Extensive intraspecific genome diversity in a model arbuscular mycorrhizal fungus.</title>
        <authorList>
            <person name="Chen E.C.H."/>
            <person name="Morin E."/>
            <person name="Baudet D."/>
            <person name="Noel J."/>
            <person name="Ndikumana S."/>
            <person name="Charron P."/>
            <person name="St-Onge C."/>
            <person name="Giorgi J."/>
            <person name="Grigoriev I.V."/>
            <person name="Roux C."/>
            <person name="Martin F.M."/>
            <person name="Corradi N."/>
        </authorList>
    </citation>
    <scope>NUCLEOTIDE SEQUENCE [LARGE SCALE GENOMIC DNA]</scope>
    <source>
        <strain evidence="3 4">A1</strain>
    </source>
</reference>
<evidence type="ECO:0000313" key="1">
    <source>
        <dbReference type="EMBL" id="CAB5376623.1"/>
    </source>
</evidence>
<evidence type="ECO:0000313" key="5">
    <source>
        <dbReference type="Proteomes" id="UP000232722"/>
    </source>
</evidence>
<evidence type="ECO:0000313" key="2">
    <source>
        <dbReference type="EMBL" id="PKC09136.1"/>
    </source>
</evidence>
<sequence length="116" mass="13523">MFLITEGDGANSYEGIDLSNPDICKHVLCVQGELKTASHHNGNVFWKMIKWYQQIGNLHIVAFITYGYKDVWDHTSATRTIDVSPFVVPRENIWSIKDVHFTKDEYEDYFLCFCKK</sequence>
<gene>
    <name evidence="1" type="ORF">CHRIB12_LOCUS15379</name>
    <name evidence="3" type="ORF">RhiirA1_449620</name>
    <name evidence="2" type="ORF">RhiirA5_416066</name>
</gene>
<reference evidence="2 5" key="1">
    <citation type="submission" date="2016-04" db="EMBL/GenBank/DDBJ databases">
        <title>Genome analyses suggest a sexual origin of heterokaryosis in a supposedly ancient asexual fungus.</title>
        <authorList>
            <person name="Ropars J."/>
            <person name="Sedzielewska K."/>
            <person name="Noel J."/>
            <person name="Charron P."/>
            <person name="Farinelli L."/>
            <person name="Marton T."/>
            <person name="Kruger M."/>
            <person name="Pelin A."/>
            <person name="Brachmann A."/>
            <person name="Corradi N."/>
        </authorList>
    </citation>
    <scope>NUCLEOTIDE SEQUENCE [LARGE SCALE GENOMIC DNA]</scope>
    <source>
        <strain evidence="2 5">A5</strain>
    </source>
</reference>
<dbReference type="Proteomes" id="UP000684084">
    <property type="component" value="Unassembled WGS sequence"/>
</dbReference>
<dbReference type="EMBL" id="CAGKOT010000036">
    <property type="protein sequence ID" value="CAB5376623.1"/>
    <property type="molecule type" value="Genomic_DNA"/>
</dbReference>
<protein>
    <submittedName>
        <fullName evidence="3">Uncharacterized protein</fullName>
    </submittedName>
</protein>
<name>A0A2N0SGV9_9GLOM</name>
<reference evidence="2 5" key="2">
    <citation type="submission" date="2017-09" db="EMBL/GenBank/DDBJ databases">
        <title>Extensive intraspecific genome diversity in a model arbuscular mycorrhizal fungus.</title>
        <authorList>
            <person name="Chen E.C."/>
            <person name="Morin E."/>
            <person name="Beaudet D."/>
            <person name="Noel J."/>
            <person name="Ndikumana S."/>
            <person name="Charron P."/>
            <person name="St-Onge C."/>
            <person name="Giorgi J."/>
            <person name="Grigoriev I.V."/>
            <person name="Roux C."/>
            <person name="Martin F.M."/>
            <person name="Corradi N."/>
        </authorList>
    </citation>
    <scope>NUCLEOTIDE SEQUENCE [LARGE SCALE GENOMIC DNA]</scope>
    <source>
        <strain evidence="2 5">A5</strain>
    </source>
</reference>
<dbReference type="VEuPathDB" id="FungiDB:RhiirFUN_019423"/>
<reference evidence="1" key="5">
    <citation type="submission" date="2020-05" db="EMBL/GenBank/DDBJ databases">
        <authorList>
            <person name="Rincon C."/>
            <person name="Sanders R I."/>
            <person name="Robbins C."/>
            <person name="Chaturvedi A."/>
        </authorList>
    </citation>
    <scope>NUCLEOTIDE SEQUENCE</scope>
    <source>
        <strain evidence="1">CHB12</strain>
    </source>
</reference>
<dbReference type="VEuPathDB" id="FungiDB:RhiirA1_449620"/>
<proteinExistence type="predicted"/>
<reference evidence="3 4" key="4">
    <citation type="submission" date="2017-10" db="EMBL/GenBank/DDBJ databases">
        <title>Genome analyses suggest a sexual origin of heterokaryosis in a supposedly ancient asexual fungus.</title>
        <authorList>
            <person name="Corradi N."/>
            <person name="Sedzielewska K."/>
            <person name="Noel J."/>
            <person name="Charron P."/>
            <person name="Farinelli L."/>
            <person name="Marton T."/>
            <person name="Kruger M."/>
            <person name="Pelin A."/>
            <person name="Brachmann A."/>
            <person name="Corradi N."/>
        </authorList>
    </citation>
    <scope>NUCLEOTIDE SEQUENCE [LARGE SCALE GENOMIC DNA]</scope>
    <source>
        <strain evidence="3 4">A1</strain>
    </source>
</reference>
<dbReference type="Proteomes" id="UP000232688">
    <property type="component" value="Unassembled WGS sequence"/>
</dbReference>
<evidence type="ECO:0000313" key="4">
    <source>
        <dbReference type="Proteomes" id="UP000232688"/>
    </source>
</evidence>
<evidence type="ECO:0000313" key="3">
    <source>
        <dbReference type="EMBL" id="PKC74766.1"/>
    </source>
</evidence>
<dbReference type="Proteomes" id="UP000232722">
    <property type="component" value="Unassembled WGS sequence"/>
</dbReference>
<accession>A0A2N0SGV9</accession>
<dbReference type="EMBL" id="LLXH01000042">
    <property type="protein sequence ID" value="PKC74766.1"/>
    <property type="molecule type" value="Genomic_DNA"/>
</dbReference>
<comment type="caution">
    <text evidence="3">The sequence shown here is derived from an EMBL/GenBank/DDBJ whole genome shotgun (WGS) entry which is preliminary data.</text>
</comment>
<dbReference type="AlphaFoldDB" id="A0A2N0SGV9"/>
<dbReference type="OrthoDB" id="2415221at2759"/>